<protein>
    <recommendedName>
        <fullName evidence="3">Secreted protein</fullName>
    </recommendedName>
</protein>
<sequence>MLHICLFFPNRSPSLSCRINTGKWQLDVLESTLRCSWTAEHVTAVVLERRHLGKVPRFRCLAASTHAQCGNPVAQFPPTQPD</sequence>
<comment type="caution">
    <text evidence="1">The sequence shown here is derived from an EMBL/GenBank/DDBJ whole genome shotgun (WGS) entry which is preliminary data.</text>
</comment>
<dbReference type="AlphaFoldDB" id="A0AAV1Z932"/>
<dbReference type="EMBL" id="CAXIEN010000032">
    <property type="protein sequence ID" value="CAL1268189.1"/>
    <property type="molecule type" value="Genomic_DNA"/>
</dbReference>
<proteinExistence type="predicted"/>
<evidence type="ECO:0000313" key="2">
    <source>
        <dbReference type="Proteomes" id="UP001497382"/>
    </source>
</evidence>
<keyword evidence="2" id="KW-1185">Reference proteome</keyword>
<gene>
    <name evidence="1" type="ORF">LARSCL_LOCUS4037</name>
</gene>
<accession>A0AAV1Z932</accession>
<reference evidence="1 2" key="1">
    <citation type="submission" date="2024-04" db="EMBL/GenBank/DDBJ databases">
        <authorList>
            <person name="Rising A."/>
            <person name="Reimegard J."/>
            <person name="Sonavane S."/>
            <person name="Akerstrom W."/>
            <person name="Nylinder S."/>
            <person name="Hedman E."/>
            <person name="Kallberg Y."/>
        </authorList>
    </citation>
    <scope>NUCLEOTIDE SEQUENCE [LARGE SCALE GENOMIC DNA]</scope>
</reference>
<name>A0AAV1Z932_9ARAC</name>
<evidence type="ECO:0008006" key="3">
    <source>
        <dbReference type="Google" id="ProtNLM"/>
    </source>
</evidence>
<dbReference type="Proteomes" id="UP001497382">
    <property type="component" value="Unassembled WGS sequence"/>
</dbReference>
<organism evidence="1 2">
    <name type="scientific">Larinioides sclopetarius</name>
    <dbReference type="NCBI Taxonomy" id="280406"/>
    <lineage>
        <taxon>Eukaryota</taxon>
        <taxon>Metazoa</taxon>
        <taxon>Ecdysozoa</taxon>
        <taxon>Arthropoda</taxon>
        <taxon>Chelicerata</taxon>
        <taxon>Arachnida</taxon>
        <taxon>Araneae</taxon>
        <taxon>Araneomorphae</taxon>
        <taxon>Entelegynae</taxon>
        <taxon>Araneoidea</taxon>
        <taxon>Araneidae</taxon>
        <taxon>Larinioides</taxon>
    </lineage>
</organism>
<evidence type="ECO:0000313" key="1">
    <source>
        <dbReference type="EMBL" id="CAL1268189.1"/>
    </source>
</evidence>